<evidence type="ECO:0000256" key="1">
    <source>
        <dbReference type="SAM" id="Phobius"/>
    </source>
</evidence>
<organism evidence="2">
    <name type="scientific">freshwater metagenome</name>
    <dbReference type="NCBI Taxonomy" id="449393"/>
    <lineage>
        <taxon>unclassified sequences</taxon>
        <taxon>metagenomes</taxon>
        <taxon>ecological metagenomes</taxon>
    </lineage>
</organism>
<keyword evidence="1" id="KW-0812">Transmembrane</keyword>
<keyword evidence="1" id="KW-1133">Transmembrane helix</keyword>
<proteinExistence type="predicted"/>
<feature type="transmembrane region" description="Helical" evidence="1">
    <location>
        <begin position="12"/>
        <end position="35"/>
    </location>
</feature>
<sequence>MLSALLSIDFNPGIRGILVTLVMFVFLVGGTYLLVGTNLGARLGFLIVATTLAGWMMLMCIVWAIYGIGLKGPEPKWKPNEPITIVRDGALMDRAEVLETSINLDGLDPTAAAKKVSDTLVEDGWRLLADSDSARGKAVAASDEILQIEAEEFAAGEYVSVAVFDKGGERYPKIGESLDFLAFWHKPRYSIVQVAPVVAQRTEPGRAPARVQIDTTKPHRYVVMIRDLGAKRRPGFLIGAGSALIFFLMAWMLHRRETLLRDNLALKSAEA</sequence>
<protein>
    <submittedName>
        <fullName evidence="2">Unannotated protein</fullName>
    </submittedName>
</protein>
<evidence type="ECO:0000313" key="2">
    <source>
        <dbReference type="EMBL" id="CAB4626997.1"/>
    </source>
</evidence>
<feature type="transmembrane region" description="Helical" evidence="1">
    <location>
        <begin position="41"/>
        <end position="68"/>
    </location>
</feature>
<keyword evidence="1" id="KW-0472">Membrane</keyword>
<dbReference type="EMBL" id="CAEZVQ010000004">
    <property type="protein sequence ID" value="CAB4626997.1"/>
    <property type="molecule type" value="Genomic_DNA"/>
</dbReference>
<gene>
    <name evidence="2" type="ORF">UFOPK2086_00096</name>
</gene>
<name>A0A6J6IQN1_9ZZZZ</name>
<accession>A0A6J6IQN1</accession>
<feature type="transmembrane region" description="Helical" evidence="1">
    <location>
        <begin position="234"/>
        <end position="253"/>
    </location>
</feature>
<dbReference type="AlphaFoldDB" id="A0A6J6IQN1"/>
<reference evidence="2" key="1">
    <citation type="submission" date="2020-05" db="EMBL/GenBank/DDBJ databases">
        <authorList>
            <person name="Chiriac C."/>
            <person name="Salcher M."/>
            <person name="Ghai R."/>
            <person name="Kavagutti S V."/>
        </authorList>
    </citation>
    <scope>NUCLEOTIDE SEQUENCE</scope>
</reference>